<organism evidence="1 2">
    <name type="scientific">Streptomyces nogalater</name>
    <dbReference type="NCBI Taxonomy" id="38314"/>
    <lineage>
        <taxon>Bacteria</taxon>
        <taxon>Bacillati</taxon>
        <taxon>Actinomycetota</taxon>
        <taxon>Actinomycetes</taxon>
        <taxon>Kitasatosporales</taxon>
        <taxon>Streptomycetaceae</taxon>
        <taxon>Streptomyces</taxon>
    </lineage>
</organism>
<comment type="caution">
    <text evidence="1">The sequence shown here is derived from an EMBL/GenBank/DDBJ whole genome shotgun (WGS) entry which is preliminary data.</text>
</comment>
<evidence type="ECO:0000313" key="1">
    <source>
        <dbReference type="EMBL" id="MFC5654472.1"/>
    </source>
</evidence>
<dbReference type="InterPro" id="IPR045677">
    <property type="entry name" value="DUF6197"/>
</dbReference>
<accession>A0ABW0W8P7</accession>
<dbReference type="EMBL" id="JBHSOE010000003">
    <property type="protein sequence ID" value="MFC5654472.1"/>
    <property type="molecule type" value="Genomic_DNA"/>
</dbReference>
<sequence length="304" mass="32613">MHYSAKSTVLPTNAPDLLNWAAAHIQVRGFHDGRDGKRFGYDGSTTTTALLRPGMLGALDVAGGDGRQSSARRYDYDALYAARRLALDALADLAAGGAVLHDRLRVDEYKHRRFIVHEWGMKGGRTGAEAAALFREAALYAEHAAVAATRPGRPPRRIRPASVAAVLEWAARHLEDVGHSADHFTHGPGYVESAPCTMLHALDRALVAAKPYPSDGPEAWDAYREAAPTALRLVAEHVAGRPVNARNDYDTKALQRAVVLAWGNKSGVTTARVVAAFRAAVPAVEDAGAIEDEVPAEPGQVAFF</sequence>
<keyword evidence="2" id="KW-1185">Reference proteome</keyword>
<protein>
    <submittedName>
        <fullName evidence="1">DUF6197 family protein</fullName>
    </submittedName>
</protein>
<name>A0ABW0W8P7_STRNO</name>
<dbReference type="Pfam" id="PF19698">
    <property type="entry name" value="DUF6197"/>
    <property type="match status" value="2"/>
</dbReference>
<proteinExistence type="predicted"/>
<dbReference type="Proteomes" id="UP001596065">
    <property type="component" value="Unassembled WGS sequence"/>
</dbReference>
<gene>
    <name evidence="1" type="ORF">ACFP3J_03060</name>
</gene>
<evidence type="ECO:0000313" key="2">
    <source>
        <dbReference type="Proteomes" id="UP001596065"/>
    </source>
</evidence>
<reference evidence="2" key="1">
    <citation type="journal article" date="2019" name="Int. J. Syst. Evol. Microbiol.">
        <title>The Global Catalogue of Microorganisms (GCM) 10K type strain sequencing project: providing services to taxonomists for standard genome sequencing and annotation.</title>
        <authorList>
            <consortium name="The Broad Institute Genomics Platform"/>
            <consortium name="The Broad Institute Genome Sequencing Center for Infectious Disease"/>
            <person name="Wu L."/>
            <person name="Ma J."/>
        </authorList>
    </citation>
    <scope>NUCLEOTIDE SEQUENCE [LARGE SCALE GENOMIC DNA]</scope>
    <source>
        <strain evidence="2">KCTC 5701</strain>
    </source>
</reference>
<dbReference type="RefSeq" id="WP_344347241.1">
    <property type="nucleotide sequence ID" value="NZ_BAAASM010000009.1"/>
</dbReference>